<name>A0ACB8B8I9_9AGAM</name>
<evidence type="ECO:0000313" key="1">
    <source>
        <dbReference type="EMBL" id="KAH7922015.1"/>
    </source>
</evidence>
<protein>
    <submittedName>
        <fullName evidence="1">Uncharacterized protein</fullName>
    </submittedName>
</protein>
<reference evidence="1" key="1">
    <citation type="journal article" date="2021" name="New Phytol.">
        <title>Evolutionary innovations through gain and loss of genes in the ectomycorrhizal Boletales.</title>
        <authorList>
            <person name="Wu G."/>
            <person name="Miyauchi S."/>
            <person name="Morin E."/>
            <person name="Kuo A."/>
            <person name="Drula E."/>
            <person name="Varga T."/>
            <person name="Kohler A."/>
            <person name="Feng B."/>
            <person name="Cao Y."/>
            <person name="Lipzen A."/>
            <person name="Daum C."/>
            <person name="Hundley H."/>
            <person name="Pangilinan J."/>
            <person name="Johnson J."/>
            <person name="Barry K."/>
            <person name="LaButti K."/>
            <person name="Ng V."/>
            <person name="Ahrendt S."/>
            <person name="Min B."/>
            <person name="Choi I.G."/>
            <person name="Park H."/>
            <person name="Plett J.M."/>
            <person name="Magnuson J."/>
            <person name="Spatafora J.W."/>
            <person name="Nagy L.G."/>
            <person name="Henrissat B."/>
            <person name="Grigoriev I.V."/>
            <person name="Yang Z.L."/>
            <person name="Xu J."/>
            <person name="Martin F.M."/>
        </authorList>
    </citation>
    <scope>NUCLEOTIDE SEQUENCE</scope>
    <source>
        <strain evidence="1">KUC20120723A-06</strain>
    </source>
</reference>
<proteinExistence type="predicted"/>
<comment type="caution">
    <text evidence="1">The sequence shown here is derived from an EMBL/GenBank/DDBJ whole genome shotgun (WGS) entry which is preliminary data.</text>
</comment>
<evidence type="ECO:0000313" key="2">
    <source>
        <dbReference type="Proteomes" id="UP000790709"/>
    </source>
</evidence>
<organism evidence="1 2">
    <name type="scientific">Leucogyrophana mollusca</name>
    <dbReference type="NCBI Taxonomy" id="85980"/>
    <lineage>
        <taxon>Eukaryota</taxon>
        <taxon>Fungi</taxon>
        <taxon>Dikarya</taxon>
        <taxon>Basidiomycota</taxon>
        <taxon>Agaricomycotina</taxon>
        <taxon>Agaricomycetes</taxon>
        <taxon>Agaricomycetidae</taxon>
        <taxon>Boletales</taxon>
        <taxon>Boletales incertae sedis</taxon>
        <taxon>Leucogyrophana</taxon>
    </lineage>
</organism>
<gene>
    <name evidence="1" type="ORF">BV22DRAFT_1037968</name>
</gene>
<accession>A0ACB8B8I9</accession>
<dbReference type="EMBL" id="MU266502">
    <property type="protein sequence ID" value="KAH7922015.1"/>
    <property type="molecule type" value="Genomic_DNA"/>
</dbReference>
<keyword evidence="2" id="KW-1185">Reference proteome</keyword>
<sequence length="128" mass="13919">MAGSRGVTLFARCVLSRDTICHPITSHLLTPALPIFDGVHEHLSPSLSPTRRTDLQSILNLNGTLHAAAQKARLTHVVTNTPHIDGAHRSVKVGVKVTSDRWVDCSVIMGKLQFSSPKVMTRCSEDLS</sequence>
<dbReference type="Proteomes" id="UP000790709">
    <property type="component" value="Unassembled WGS sequence"/>
</dbReference>